<dbReference type="InterPro" id="IPR002110">
    <property type="entry name" value="Ankyrin_rpt"/>
</dbReference>
<feature type="compositionally biased region" description="Polar residues" evidence="1">
    <location>
        <begin position="21"/>
        <end position="34"/>
    </location>
</feature>
<sequence length="654" mass="72693">MAMPPSERQGNPKHAERPTDVSVSIGSTPSQSRGASEISKKVMGGHYYRRLLQAAFVGDWESAKRFFQEDPASKTANITSNSETVLHIAALNAQDQFVENMVELLSPYPEVLEMVDGGGCTALHNAVLCGRIRMVEALVRSNPRLTQLPDKKGRVPFDISTQEASMHKEIAWYLAKNTTNDEPSHPFSRAKAIQSIVGLTYAGHHDIVLYLVGRYPHFLLMKGPKDADKTILGVLARMQSHFLSGTRLSVLDALIYKCIPVDVKYKPTDENSRNMQTSTALQYLTRSFRNVAKLVVPKIKRIHEVKLRHVAAVELVKQVCEALSTKDNTYIIEFFQDRDLLAQATVKGISELVKLCIQFFPELIWISPGGTTLRTLALECRQERTLRFFLKKSSSNGLPFAPSESTNGLAFAPTPSLGESREMMLAVTKYEPDFIAANVSGAAFQLQRQLQWFKAVESWVTPDLRTELAIDDKKTYWQMFVKNHKALLENGQKWAKETADKCMLVSTLIATVLFTAAFTVPGNNSDSKGFPLKGSVLVFAISDGLGLLCSVTAILLFLAILTSRDEPLDFLDSLPNKIIIGLSSLFLSLAFMLVAFAATLTFVLDKTLEWVVIPIALLTSLPVILFIALQLPLLFQMVKSTYGPSIFRAEDIRK</sequence>
<name>A0ABD3L4H8_EUCGL</name>
<evidence type="ECO:0000256" key="1">
    <source>
        <dbReference type="SAM" id="MobiDB-lite"/>
    </source>
</evidence>
<evidence type="ECO:0000313" key="5">
    <source>
        <dbReference type="Proteomes" id="UP001634007"/>
    </source>
</evidence>
<accession>A0ABD3L4H8</accession>
<dbReference type="PANTHER" id="PTHR24177:SF365">
    <property type="entry name" value="ANKYRIN REPEAT-CONTAINING PROTEIN NPR4-LIKE ISOFORM X1"/>
    <property type="match status" value="1"/>
</dbReference>
<feature type="transmembrane region" description="Helical" evidence="2">
    <location>
        <begin position="582"/>
        <end position="604"/>
    </location>
</feature>
<dbReference type="SMART" id="SM00248">
    <property type="entry name" value="ANK"/>
    <property type="match status" value="2"/>
</dbReference>
<keyword evidence="2" id="KW-0812">Transmembrane</keyword>
<keyword evidence="2" id="KW-1133">Transmembrane helix</keyword>
<reference evidence="4 5" key="1">
    <citation type="submission" date="2024-11" db="EMBL/GenBank/DDBJ databases">
        <title>Chromosome-level genome assembly of Eucalyptus globulus Labill. provides insights into its genome evolution.</title>
        <authorList>
            <person name="Li X."/>
        </authorList>
    </citation>
    <scope>NUCLEOTIDE SEQUENCE [LARGE SCALE GENOMIC DNA]</scope>
    <source>
        <strain evidence="4">CL2024</strain>
        <tissue evidence="4">Fresh tender leaves</tissue>
    </source>
</reference>
<proteinExistence type="predicted"/>
<dbReference type="EMBL" id="JBJKBG010000003">
    <property type="protein sequence ID" value="KAL3746780.1"/>
    <property type="molecule type" value="Genomic_DNA"/>
</dbReference>
<keyword evidence="2" id="KW-0472">Membrane</keyword>
<comment type="caution">
    <text evidence="4">The sequence shown here is derived from an EMBL/GenBank/DDBJ whole genome shotgun (WGS) entry which is preliminary data.</text>
</comment>
<feature type="transmembrane region" description="Helical" evidence="2">
    <location>
        <begin position="610"/>
        <end position="635"/>
    </location>
</feature>
<feature type="domain" description="PGG" evidence="3">
    <location>
        <begin position="493"/>
        <end position="602"/>
    </location>
</feature>
<dbReference type="Gene3D" id="1.25.40.20">
    <property type="entry name" value="Ankyrin repeat-containing domain"/>
    <property type="match status" value="1"/>
</dbReference>
<evidence type="ECO:0000259" key="3">
    <source>
        <dbReference type="Pfam" id="PF13962"/>
    </source>
</evidence>
<feature type="transmembrane region" description="Helical" evidence="2">
    <location>
        <begin position="502"/>
        <end position="522"/>
    </location>
</feature>
<dbReference type="InterPro" id="IPR036770">
    <property type="entry name" value="Ankyrin_rpt-contain_sf"/>
</dbReference>
<dbReference type="Proteomes" id="UP001634007">
    <property type="component" value="Unassembled WGS sequence"/>
</dbReference>
<evidence type="ECO:0000313" key="4">
    <source>
        <dbReference type="EMBL" id="KAL3746780.1"/>
    </source>
</evidence>
<dbReference type="AlphaFoldDB" id="A0ABD3L4H8"/>
<dbReference type="SUPFAM" id="SSF48403">
    <property type="entry name" value="Ankyrin repeat"/>
    <property type="match status" value="1"/>
</dbReference>
<dbReference type="Pfam" id="PF12796">
    <property type="entry name" value="Ank_2"/>
    <property type="match status" value="1"/>
</dbReference>
<feature type="transmembrane region" description="Helical" evidence="2">
    <location>
        <begin position="534"/>
        <end position="561"/>
    </location>
</feature>
<gene>
    <name evidence="4" type="ORF">ACJRO7_015680</name>
</gene>
<organism evidence="4 5">
    <name type="scientific">Eucalyptus globulus</name>
    <name type="common">Tasmanian blue gum</name>
    <dbReference type="NCBI Taxonomy" id="34317"/>
    <lineage>
        <taxon>Eukaryota</taxon>
        <taxon>Viridiplantae</taxon>
        <taxon>Streptophyta</taxon>
        <taxon>Embryophyta</taxon>
        <taxon>Tracheophyta</taxon>
        <taxon>Spermatophyta</taxon>
        <taxon>Magnoliopsida</taxon>
        <taxon>eudicotyledons</taxon>
        <taxon>Gunneridae</taxon>
        <taxon>Pentapetalae</taxon>
        <taxon>rosids</taxon>
        <taxon>malvids</taxon>
        <taxon>Myrtales</taxon>
        <taxon>Myrtaceae</taxon>
        <taxon>Myrtoideae</taxon>
        <taxon>Eucalypteae</taxon>
        <taxon>Eucalyptus</taxon>
    </lineage>
</organism>
<dbReference type="Pfam" id="PF13962">
    <property type="entry name" value="PGG"/>
    <property type="match status" value="1"/>
</dbReference>
<dbReference type="InterPro" id="IPR026961">
    <property type="entry name" value="PGG_dom"/>
</dbReference>
<evidence type="ECO:0000256" key="2">
    <source>
        <dbReference type="SAM" id="Phobius"/>
    </source>
</evidence>
<protein>
    <recommendedName>
        <fullName evidence="3">PGG domain-containing protein</fullName>
    </recommendedName>
</protein>
<keyword evidence="5" id="KW-1185">Reference proteome</keyword>
<feature type="region of interest" description="Disordered" evidence="1">
    <location>
        <begin position="1"/>
        <end position="38"/>
    </location>
</feature>
<dbReference type="PANTHER" id="PTHR24177">
    <property type="entry name" value="CASKIN"/>
    <property type="match status" value="1"/>
</dbReference>